<dbReference type="Proteomes" id="UP000235653">
    <property type="component" value="Unassembled WGS sequence"/>
</dbReference>
<reference evidence="1 2" key="1">
    <citation type="journal article" date="2017" name="ISME J.">
        <title>Grape pomace compost harbors organohalide-respiring Dehalogenimonas species with novel reductive dehalogenase genes.</title>
        <authorList>
            <person name="Yang Y."/>
            <person name="Higgins S.A."/>
            <person name="Yan J."/>
            <person name="Simsir B."/>
            <person name="Chourey K."/>
            <person name="Iyer R."/>
            <person name="Hettich R.L."/>
            <person name="Baldwin B."/>
            <person name="Ogles D.M."/>
            <person name="Loffler F.E."/>
        </authorList>
    </citation>
    <scope>NUCLEOTIDE SEQUENCE [LARGE SCALE GENOMIC DNA]</scope>
    <source>
        <strain evidence="1 2">GP</strain>
    </source>
</reference>
<protein>
    <submittedName>
        <fullName evidence="1">Uncharacterized protein</fullName>
    </submittedName>
</protein>
<gene>
    <name evidence="1" type="ORF">JP09_004100</name>
</gene>
<accession>A0A2P5P813</accession>
<sequence length="59" mass="6796">MRIFLILEDKILENVSEYLSNLCISISKMVVTTQTSFYYNPPILGKILIQNNLVGKTKF</sequence>
<evidence type="ECO:0000313" key="2">
    <source>
        <dbReference type="Proteomes" id="UP000235653"/>
    </source>
</evidence>
<keyword evidence="2" id="KW-1185">Reference proteome</keyword>
<dbReference type="EMBL" id="JQAN02000007">
    <property type="protein sequence ID" value="PPD58430.1"/>
    <property type="molecule type" value="Genomic_DNA"/>
</dbReference>
<dbReference type="AlphaFoldDB" id="A0A2P5P813"/>
<evidence type="ECO:0000313" key="1">
    <source>
        <dbReference type="EMBL" id="PPD58430.1"/>
    </source>
</evidence>
<name>A0A2P5P813_9CHLR</name>
<proteinExistence type="predicted"/>
<organism evidence="1 2">
    <name type="scientific">Dehalogenimonas etheniformans</name>
    <dbReference type="NCBI Taxonomy" id="1536648"/>
    <lineage>
        <taxon>Bacteria</taxon>
        <taxon>Bacillati</taxon>
        <taxon>Chloroflexota</taxon>
        <taxon>Dehalococcoidia</taxon>
        <taxon>Dehalococcoidales</taxon>
        <taxon>Dehalococcoidaceae</taxon>
        <taxon>Dehalogenimonas</taxon>
    </lineage>
</organism>
<comment type="caution">
    <text evidence="1">The sequence shown here is derived from an EMBL/GenBank/DDBJ whole genome shotgun (WGS) entry which is preliminary data.</text>
</comment>